<dbReference type="Pfam" id="PF13523">
    <property type="entry name" value="Acetyltransf_8"/>
    <property type="match status" value="1"/>
</dbReference>
<dbReference type="SUPFAM" id="SSF55729">
    <property type="entry name" value="Acyl-CoA N-acyltransferases (Nat)"/>
    <property type="match status" value="1"/>
</dbReference>
<evidence type="ECO:0000313" key="4">
    <source>
        <dbReference type="Proteomes" id="UP000315215"/>
    </source>
</evidence>
<organism evidence="3 4">
    <name type="scientific">Radiobacillus deserti</name>
    <dbReference type="NCBI Taxonomy" id="2594883"/>
    <lineage>
        <taxon>Bacteria</taxon>
        <taxon>Bacillati</taxon>
        <taxon>Bacillota</taxon>
        <taxon>Bacilli</taxon>
        <taxon>Bacillales</taxon>
        <taxon>Bacillaceae</taxon>
        <taxon>Radiobacillus</taxon>
    </lineage>
</organism>
<dbReference type="CDD" id="cd04301">
    <property type="entry name" value="NAT_SF"/>
    <property type="match status" value="1"/>
</dbReference>
<dbReference type="GO" id="GO:0046677">
    <property type="term" value="P:response to antibiotic"/>
    <property type="evidence" value="ECO:0007669"/>
    <property type="project" value="UniProtKB-KW"/>
</dbReference>
<evidence type="ECO:0000313" key="3">
    <source>
        <dbReference type="EMBL" id="QDP40268.1"/>
    </source>
</evidence>
<dbReference type="Gene3D" id="3.40.630.30">
    <property type="match status" value="1"/>
</dbReference>
<dbReference type="InterPro" id="IPR000182">
    <property type="entry name" value="GNAT_dom"/>
</dbReference>
<dbReference type="PANTHER" id="PTHR31438:SF1">
    <property type="entry name" value="LYSINE N-ACYLTRANSFERASE C17G9.06C-RELATED"/>
    <property type="match status" value="1"/>
</dbReference>
<dbReference type="EMBL" id="CP041666">
    <property type="protein sequence ID" value="QDP40268.1"/>
    <property type="molecule type" value="Genomic_DNA"/>
</dbReference>
<reference evidence="3 4" key="1">
    <citation type="submission" date="2019-07" db="EMBL/GenBank/DDBJ databases">
        <authorList>
            <person name="Li J."/>
        </authorList>
    </citation>
    <scope>NUCLEOTIDE SEQUENCE [LARGE SCALE GENOMIC DNA]</scope>
    <source>
        <strain evidence="3 4">TKL69</strain>
    </source>
</reference>
<dbReference type="PROSITE" id="PS51186">
    <property type="entry name" value="GNAT"/>
    <property type="match status" value="1"/>
</dbReference>
<dbReference type="PANTHER" id="PTHR31438">
    <property type="entry name" value="LYSINE N-ACYLTRANSFERASE C17G9.06C-RELATED"/>
    <property type="match status" value="1"/>
</dbReference>
<accession>A0A516KFU5</accession>
<dbReference type="RefSeq" id="WP_143893679.1">
    <property type="nucleotide sequence ID" value="NZ_CP041666.1"/>
</dbReference>
<protein>
    <submittedName>
        <fullName evidence="3">GNAT family N-acetyltransferase</fullName>
    </submittedName>
</protein>
<keyword evidence="4" id="KW-1185">Reference proteome</keyword>
<dbReference type="Proteomes" id="UP000315215">
    <property type="component" value="Chromosome"/>
</dbReference>
<dbReference type="AlphaFoldDB" id="A0A516KFU5"/>
<dbReference type="KEGG" id="aqt:FN924_08830"/>
<dbReference type="InterPro" id="IPR016181">
    <property type="entry name" value="Acyl_CoA_acyltransferase"/>
</dbReference>
<proteinExistence type="predicted"/>
<keyword evidence="3" id="KW-0808">Transferase</keyword>
<evidence type="ECO:0000259" key="2">
    <source>
        <dbReference type="PROSITE" id="PS51186"/>
    </source>
</evidence>
<gene>
    <name evidence="3" type="ORF">FN924_08830</name>
</gene>
<dbReference type="GO" id="GO:0016410">
    <property type="term" value="F:N-acyltransferase activity"/>
    <property type="evidence" value="ECO:0007669"/>
    <property type="project" value="TreeGrafter"/>
</dbReference>
<dbReference type="OrthoDB" id="9795206at2"/>
<feature type="domain" description="N-acetyltransferase" evidence="2">
    <location>
        <begin position="9"/>
        <end position="171"/>
    </location>
</feature>
<keyword evidence="1" id="KW-0046">Antibiotic resistance</keyword>
<name>A0A516KFU5_9BACI</name>
<sequence length="171" mass="20325">MELIQTEELLIRRMKETDYERLTQWLNNKDVLEFWDTHHPPNIQRVKEKYGPRVKDLEEVKPCIVEVQGRPVGYIQYYRIHSEEIIQLGYAENESVFGMDQLIGISSQLGKGIGTKMVKALIEYIAREQKGTVIVMDPSIRNERAIRCYEKCGFIKKKIINEKYWLMERRM</sequence>
<evidence type="ECO:0000256" key="1">
    <source>
        <dbReference type="ARBA" id="ARBA00023251"/>
    </source>
</evidence>